<reference evidence="1 2" key="1">
    <citation type="submission" date="2019-08" db="EMBL/GenBank/DDBJ databases">
        <title>In-depth cultivation of the pig gut microbiome towards novel bacterial diversity and tailored functional studies.</title>
        <authorList>
            <person name="Wylensek D."/>
            <person name="Hitch T.C.A."/>
            <person name="Clavel T."/>
        </authorList>
    </citation>
    <scope>NUCLEOTIDE SEQUENCE [LARGE SCALE GENOMIC DNA]</scope>
    <source>
        <strain evidence="1 2">NM-380-WT-3C1</strain>
    </source>
</reference>
<dbReference type="Proteomes" id="UP000460549">
    <property type="component" value="Unassembled WGS sequence"/>
</dbReference>
<evidence type="ECO:0000313" key="1">
    <source>
        <dbReference type="EMBL" id="MSU05973.1"/>
    </source>
</evidence>
<dbReference type="AlphaFoldDB" id="A0A7X2PCK5"/>
<organism evidence="1 2">
    <name type="scientific">Bullifex porci</name>
    <dbReference type="NCBI Taxonomy" id="2606638"/>
    <lineage>
        <taxon>Bacteria</taxon>
        <taxon>Pseudomonadati</taxon>
        <taxon>Spirochaetota</taxon>
        <taxon>Spirochaetia</taxon>
        <taxon>Spirochaetales</taxon>
        <taxon>Spirochaetaceae</taxon>
        <taxon>Bullifex</taxon>
    </lineage>
</organism>
<gene>
    <name evidence="1" type="ORF">FYJ80_04160</name>
</gene>
<dbReference type="EMBL" id="VUNN01000005">
    <property type="protein sequence ID" value="MSU05973.1"/>
    <property type="molecule type" value="Genomic_DNA"/>
</dbReference>
<name>A0A7X2PCK5_9SPIO</name>
<proteinExistence type="predicted"/>
<accession>A0A7X2PCK5</accession>
<dbReference type="InterPro" id="IPR024492">
    <property type="entry name" value="DUF2764"/>
</dbReference>
<sequence length="180" mass="21103">MGNYYYLVPTLPALKSDMNEYMSLDDFLKLCKGYLSKKDYEILSHATLNGSDEVKGNHFIKEFSHFRSMVDSALIDERAKKLGLNDDEYVNKGEKENRIREVVKKAVYSNNPLESEKLILKLYWDFLEKEIGLGHYFDLTFLISYALRLQILKRLSVFTLEKGNEEFSKLFGTLKEEIFR</sequence>
<evidence type="ECO:0000313" key="2">
    <source>
        <dbReference type="Proteomes" id="UP000460549"/>
    </source>
</evidence>
<comment type="caution">
    <text evidence="1">The sequence shown here is derived from an EMBL/GenBank/DDBJ whole genome shotgun (WGS) entry which is preliminary data.</text>
</comment>
<dbReference type="Pfam" id="PF10962">
    <property type="entry name" value="DUF2764"/>
    <property type="match status" value="1"/>
</dbReference>
<dbReference type="RefSeq" id="WP_154424923.1">
    <property type="nucleotide sequence ID" value="NZ_VUNN01000005.1"/>
</dbReference>
<protein>
    <submittedName>
        <fullName evidence="1">DUF2764 family protein</fullName>
    </submittedName>
</protein>
<keyword evidence="2" id="KW-1185">Reference proteome</keyword>